<feature type="transmembrane region" description="Helical" evidence="1">
    <location>
        <begin position="12"/>
        <end position="36"/>
    </location>
</feature>
<dbReference type="SUPFAM" id="SSF81901">
    <property type="entry name" value="HCP-like"/>
    <property type="match status" value="1"/>
</dbReference>
<name>A0A9X2CGW2_9GAMM</name>
<evidence type="ECO:0008006" key="4">
    <source>
        <dbReference type="Google" id="ProtNLM"/>
    </source>
</evidence>
<evidence type="ECO:0000313" key="2">
    <source>
        <dbReference type="EMBL" id="MCL1142833.1"/>
    </source>
</evidence>
<evidence type="ECO:0000256" key="1">
    <source>
        <dbReference type="SAM" id="Phobius"/>
    </source>
</evidence>
<dbReference type="RefSeq" id="WP_248995515.1">
    <property type="nucleotide sequence ID" value="NZ_JAKIKP010000005.1"/>
</dbReference>
<protein>
    <recommendedName>
        <fullName evidence="4">FlgO domain-containing protein</fullName>
    </recommendedName>
</protein>
<dbReference type="InterPro" id="IPR011990">
    <property type="entry name" value="TPR-like_helical_dom_sf"/>
</dbReference>
<sequence>MSFFSELKRRNVFKVASVYLVTSWIILQVVAVISPALHLPTLFSTIFTVVLVMGFPVACIFAWAFELTPDGLKYSHEVDETESIRHHTGTKINYFLAIALLFALSFISYEKWFVASANDNLERSIAVLPFEDMSSDKSQGYFGDGISEEILNSLARLNQLVVIARTSSFSFKGSKTDIREIGRILDVNYVLEGSVRKDKDQLRITAQLIEVESGKHIWSQTYDRTLDGIFTVQDELTYAITQALKLNLLPEQVNHEAGMTTNSEAYELFLEGRELSYQRTPESIQQAAELLQQAITLDDQFYLAKAQLYMVYALANSRGGFSLDEQQAERERLFWELLIAPNFPFKFMVMASHAELNNKSNAKKLYLKAYQGAPNEPLIQNLYLLSVENTQQVIKEREKILKTNPKSEINYVNLITLYTSQGSFQASENLITLYIKTFPEHASTGLYYQLDILYGLQHDLPTSAAYANSFNHKSSPPDYSFLIKAELNLLYGDIDKALDSLENGLVHSPEIAKYSYNFLLLMERFKNQQALNKQQLSKLQQLPLSDEIRTSTVAYQGLLLGKPEKYQQLNDLADVDAHEFKQKVKQALIELDIDPFLYAAIKKQQGDKSYAVALNSHIKSYLKNCHYPRVDQQLCLLFMYLDGGFSTEQQYAVFESSLSTLNLSYVAIEVFIFTSPIYYGVNQHPEFEKAANDLLDRTFRKWQHHIASNEALFKRDFKN</sequence>
<dbReference type="Proteomes" id="UP001139333">
    <property type="component" value="Unassembled WGS sequence"/>
</dbReference>
<keyword evidence="1" id="KW-0472">Membrane</keyword>
<dbReference type="AlphaFoldDB" id="A0A9X2CGW2"/>
<feature type="transmembrane region" description="Helical" evidence="1">
    <location>
        <begin position="42"/>
        <end position="65"/>
    </location>
</feature>
<dbReference type="Gene3D" id="3.40.50.10070">
    <property type="entry name" value="TolB, N-terminal domain"/>
    <property type="match status" value="1"/>
</dbReference>
<keyword evidence="1" id="KW-1133">Transmembrane helix</keyword>
<keyword evidence="1" id="KW-0812">Transmembrane</keyword>
<proteinExistence type="predicted"/>
<gene>
    <name evidence="2" type="ORF">L2672_09030</name>
</gene>
<dbReference type="Gene3D" id="1.25.40.10">
    <property type="entry name" value="Tetratricopeptide repeat domain"/>
    <property type="match status" value="1"/>
</dbReference>
<accession>A0A9X2CGW2</accession>
<dbReference type="EMBL" id="JAKIKP010000005">
    <property type="protein sequence ID" value="MCL1142833.1"/>
    <property type="molecule type" value="Genomic_DNA"/>
</dbReference>
<evidence type="ECO:0000313" key="3">
    <source>
        <dbReference type="Proteomes" id="UP001139333"/>
    </source>
</evidence>
<organism evidence="2 3">
    <name type="scientific">Shewanella gaetbuli</name>
    <dbReference type="NCBI Taxonomy" id="220752"/>
    <lineage>
        <taxon>Bacteria</taxon>
        <taxon>Pseudomonadati</taxon>
        <taxon>Pseudomonadota</taxon>
        <taxon>Gammaproteobacteria</taxon>
        <taxon>Alteromonadales</taxon>
        <taxon>Shewanellaceae</taxon>
        <taxon>Shewanella</taxon>
    </lineage>
</organism>
<reference evidence="2" key="1">
    <citation type="submission" date="2022-01" db="EMBL/GenBank/DDBJ databases">
        <title>Whole genome-based taxonomy of the Shewanellaceae.</title>
        <authorList>
            <person name="Martin-Rodriguez A.J."/>
        </authorList>
    </citation>
    <scope>NUCLEOTIDE SEQUENCE</scope>
    <source>
        <strain evidence="2">DSM 16422</strain>
    </source>
</reference>
<comment type="caution">
    <text evidence="2">The sequence shown here is derived from an EMBL/GenBank/DDBJ whole genome shotgun (WGS) entry which is preliminary data.</text>
</comment>
<keyword evidence="3" id="KW-1185">Reference proteome</keyword>
<feature type="transmembrane region" description="Helical" evidence="1">
    <location>
        <begin position="92"/>
        <end position="109"/>
    </location>
</feature>